<dbReference type="Proteomes" id="UP000306808">
    <property type="component" value="Unassembled WGS sequence"/>
</dbReference>
<feature type="domain" description="Arm DNA-binding" evidence="1">
    <location>
        <begin position="13"/>
        <end position="88"/>
    </location>
</feature>
<dbReference type="AlphaFoldDB" id="A0A4U0P7Q7"/>
<dbReference type="OrthoDB" id="892893at2"/>
<gene>
    <name evidence="2" type="ORF">FAZ15_03665</name>
</gene>
<keyword evidence="3" id="KW-1185">Reference proteome</keyword>
<evidence type="ECO:0000313" key="3">
    <source>
        <dbReference type="Proteomes" id="UP000306808"/>
    </source>
</evidence>
<protein>
    <recommendedName>
        <fullName evidence="1">Arm DNA-binding domain-containing protein</fullName>
    </recommendedName>
</protein>
<dbReference type="RefSeq" id="WP_136899934.1">
    <property type="nucleotide sequence ID" value="NZ_SUME01000001.1"/>
</dbReference>
<accession>A0A4U0P7Q7</accession>
<proteinExistence type="predicted"/>
<reference evidence="2 3" key="1">
    <citation type="submission" date="2019-04" db="EMBL/GenBank/DDBJ databases">
        <title>Sphingobacterium olei sp. nov., isolated from oil-contaminated soil.</title>
        <authorList>
            <person name="Liu B."/>
        </authorList>
    </citation>
    <scope>NUCLEOTIDE SEQUENCE [LARGE SCALE GENOMIC DNA]</scope>
    <source>
        <strain evidence="2 3">HAL-9</strain>
    </source>
</reference>
<dbReference type="EMBL" id="SUME01000001">
    <property type="protein sequence ID" value="TJZ63390.1"/>
    <property type="molecule type" value="Genomic_DNA"/>
</dbReference>
<name>A0A4U0P7Q7_9SPHI</name>
<dbReference type="InterPro" id="IPR035386">
    <property type="entry name" value="Arm-DNA-bind_5"/>
</dbReference>
<evidence type="ECO:0000313" key="2">
    <source>
        <dbReference type="EMBL" id="TJZ63390.1"/>
    </source>
</evidence>
<dbReference type="Pfam" id="PF17293">
    <property type="entry name" value="Arm-DNA-bind_5"/>
    <property type="match status" value="1"/>
</dbReference>
<sequence length="91" mass="10821">MLESSFGLNFFLKTPKKKTSIRYIYLRVTVDGIPKETSTKRKWDMHRWYLRTERAIGNKEDAKTLNFFLDCMVTKINQCKTDLMYADQTVT</sequence>
<comment type="caution">
    <text evidence="2">The sequence shown here is derived from an EMBL/GenBank/DDBJ whole genome shotgun (WGS) entry which is preliminary data.</text>
</comment>
<evidence type="ECO:0000259" key="1">
    <source>
        <dbReference type="Pfam" id="PF17293"/>
    </source>
</evidence>
<organism evidence="2 3">
    <name type="scientific">Sphingobacterium olei</name>
    <dbReference type="NCBI Taxonomy" id="2571155"/>
    <lineage>
        <taxon>Bacteria</taxon>
        <taxon>Pseudomonadati</taxon>
        <taxon>Bacteroidota</taxon>
        <taxon>Sphingobacteriia</taxon>
        <taxon>Sphingobacteriales</taxon>
        <taxon>Sphingobacteriaceae</taxon>
        <taxon>Sphingobacterium</taxon>
    </lineage>
</organism>